<evidence type="ECO:0000256" key="6">
    <source>
        <dbReference type="ARBA" id="ARBA00022552"/>
    </source>
</evidence>
<organism evidence="12 14">
    <name type="scientific">Schizosaccharomyces japonicus (strain yFS275 / FY16936)</name>
    <name type="common">Fission yeast</name>
    <dbReference type="NCBI Taxonomy" id="402676"/>
    <lineage>
        <taxon>Eukaryota</taxon>
        <taxon>Fungi</taxon>
        <taxon>Dikarya</taxon>
        <taxon>Ascomycota</taxon>
        <taxon>Taphrinomycotina</taxon>
        <taxon>Schizosaccharomycetes</taxon>
        <taxon>Schizosaccharomycetales</taxon>
        <taxon>Schizosaccharomycetaceae</taxon>
        <taxon>Schizosaccharomyces</taxon>
    </lineage>
</organism>
<dbReference type="CDD" id="cd12670">
    <property type="entry name" value="RRM2_Nop12p_like"/>
    <property type="match status" value="1"/>
</dbReference>
<feature type="region of interest" description="Disordered" evidence="10">
    <location>
        <begin position="415"/>
        <end position="437"/>
    </location>
</feature>
<dbReference type="PANTHER" id="PTHR23236">
    <property type="entry name" value="EUKARYOTIC TRANSLATION INITIATION FACTOR 4B/4H"/>
    <property type="match status" value="1"/>
</dbReference>
<keyword evidence="7 9" id="KW-0694">RNA-binding</keyword>
<evidence type="ECO:0000256" key="2">
    <source>
        <dbReference type="ARBA" id="ARBA00004604"/>
    </source>
</evidence>
<dbReference type="InterPro" id="IPR035979">
    <property type="entry name" value="RBD_domain_sf"/>
</dbReference>
<proteinExistence type="inferred from homology"/>
<evidence type="ECO:0000256" key="4">
    <source>
        <dbReference type="ARBA" id="ARBA00015520"/>
    </source>
</evidence>
<dbReference type="InterPro" id="IPR012677">
    <property type="entry name" value="Nucleotide-bd_a/b_plait_sf"/>
</dbReference>
<dbReference type="EMBL" id="KE651166">
    <property type="protein sequence ID" value="EEB05501.1"/>
    <property type="molecule type" value="Genomic_DNA"/>
</dbReference>
<dbReference type="PANTHER" id="PTHR23236:SF25">
    <property type="entry name" value="RNA-BINDING PROTEIN 34"/>
    <property type="match status" value="1"/>
</dbReference>
<feature type="domain" description="RRM" evidence="11">
    <location>
        <begin position="178"/>
        <end position="276"/>
    </location>
</feature>
<dbReference type="VEuPathDB" id="FungiDB:SJAG_05190"/>
<keyword evidence="6" id="KW-0698">rRNA processing</keyword>
<feature type="compositionally biased region" description="Basic and acidic residues" evidence="10">
    <location>
        <begin position="49"/>
        <end position="65"/>
    </location>
</feature>
<dbReference type="HOGENOM" id="CLU_006468_0_0_1"/>
<keyword evidence="5" id="KW-0690">Ribosome biogenesis</keyword>
<feature type="compositionally biased region" description="Basic residues" evidence="10">
    <location>
        <begin position="420"/>
        <end position="437"/>
    </location>
</feature>
<evidence type="ECO:0000256" key="7">
    <source>
        <dbReference type="ARBA" id="ARBA00022884"/>
    </source>
</evidence>
<dbReference type="InterPro" id="IPR000504">
    <property type="entry name" value="RRM_dom"/>
</dbReference>
<dbReference type="STRING" id="402676.B6JVV0"/>
<dbReference type="eggNOG" id="KOG0118">
    <property type="taxonomic scope" value="Eukaryota"/>
</dbReference>
<feature type="region of interest" description="Disordered" evidence="10">
    <location>
        <begin position="1"/>
        <end position="20"/>
    </location>
</feature>
<evidence type="ECO:0000313" key="12">
    <source>
        <dbReference type="EMBL" id="EEB05501.1"/>
    </source>
</evidence>
<sequence length="437" mass="49636">MDKKTSAESPANQASEIPAALPFLAVEPQKVDSSLDDLFKNAAPVQRPPKRDITVLEQPEPKNNDEETAASAVDEDVAMDGEQNGENDEKESKASVELSQNQQRKKAKKQKKQKDESLEANYLEKLAEEEEEEQKTQEKKDEKEDKKEAEKEEEIPEEEKPLVEIENRVNKELEKSERTVFVNNLPAKIVTDKKLTKSLKKHFSQYGKVQSVRFRSIAFSEVIPRKAAFIEKKFHDERDSVNAYVVFETSKAAREAVKLNGTMFLNRHLRVDHISHPAPQVNKRCVFVGNLAFEAEEEPLWCYFEPCGPVEYVRIIRDPKTNLGKGFAYVQFQSAESVDKALLLNGKKMPEGRTLRVSRCKVAKQNKFKGKGKRKGDQHDRTLEGRSRNLIGKSGQAIIKQGIAMALEGYRAKAGDNPIMKKHRKKKPVSKTKKGKH</sequence>
<gene>
    <name evidence="13" type="primary">nop12</name>
    <name evidence="12" type="ORF">SJAG_05190</name>
</gene>
<dbReference type="SMART" id="SM00360">
    <property type="entry name" value="RRM"/>
    <property type="match status" value="2"/>
</dbReference>
<dbReference type="GeneID" id="7048015"/>
<dbReference type="Pfam" id="PF00076">
    <property type="entry name" value="RRM_1"/>
    <property type="match status" value="1"/>
</dbReference>
<dbReference type="OMA" id="KCTDEQM"/>
<feature type="compositionally biased region" description="Basic and acidic residues" evidence="10">
    <location>
        <begin position="134"/>
        <end position="150"/>
    </location>
</feature>
<accession>B6JVV0</accession>
<dbReference type="SUPFAM" id="SSF54928">
    <property type="entry name" value="RNA-binding domain, RBD"/>
    <property type="match status" value="2"/>
</dbReference>
<evidence type="ECO:0000256" key="3">
    <source>
        <dbReference type="ARBA" id="ARBA00007077"/>
    </source>
</evidence>
<protein>
    <recommendedName>
        <fullName evidence="4">Nucleolar protein 12</fullName>
    </recommendedName>
</protein>
<dbReference type="AlphaFoldDB" id="B6JVV0"/>
<keyword evidence="8" id="KW-0539">Nucleus</keyword>
<feature type="region of interest" description="Disordered" evidence="10">
    <location>
        <begin position="35"/>
        <end position="163"/>
    </location>
</feature>
<dbReference type="GO" id="GO:0003723">
    <property type="term" value="F:RNA binding"/>
    <property type="evidence" value="ECO:0000318"/>
    <property type="project" value="GO_Central"/>
</dbReference>
<evidence type="ECO:0000313" key="14">
    <source>
        <dbReference type="Proteomes" id="UP000001744"/>
    </source>
</evidence>
<dbReference type="Proteomes" id="UP000001744">
    <property type="component" value="Unassembled WGS sequence"/>
</dbReference>
<comment type="function">
    <text evidence="1">Involved in pre-25S rRNA processing.</text>
</comment>
<dbReference type="GO" id="GO:0005730">
    <property type="term" value="C:nucleolus"/>
    <property type="evidence" value="ECO:0000318"/>
    <property type="project" value="GO_Central"/>
</dbReference>
<dbReference type="OrthoDB" id="442677at2759"/>
<keyword evidence="14" id="KW-1185">Reference proteome</keyword>
<evidence type="ECO:0000256" key="9">
    <source>
        <dbReference type="PROSITE-ProRule" id="PRU00176"/>
    </source>
</evidence>
<feature type="compositionally biased region" description="Basic residues" evidence="10">
    <location>
        <begin position="103"/>
        <end position="112"/>
    </location>
</feature>
<evidence type="ECO:0000256" key="10">
    <source>
        <dbReference type="SAM" id="MobiDB-lite"/>
    </source>
</evidence>
<comment type="similarity">
    <text evidence="3">Belongs to the RRM RBM34 family.</text>
</comment>
<evidence type="ECO:0000259" key="11">
    <source>
        <dbReference type="PROSITE" id="PS50102"/>
    </source>
</evidence>
<feature type="domain" description="RRM" evidence="11">
    <location>
        <begin position="284"/>
        <end position="362"/>
    </location>
</feature>
<dbReference type="PROSITE" id="PS50102">
    <property type="entry name" value="RRM"/>
    <property type="match status" value="2"/>
</dbReference>
<dbReference type="InterPro" id="IPR047189">
    <property type="entry name" value="RRM2_Nop12p-like"/>
</dbReference>
<dbReference type="GO" id="GO:0000463">
    <property type="term" value="P:maturation of LSU-rRNA from tricistronic rRNA transcript (SSU-rRNA, 5.8S rRNA, LSU-rRNA)"/>
    <property type="evidence" value="ECO:0000318"/>
    <property type="project" value="GO_Central"/>
</dbReference>
<dbReference type="JaponicusDB" id="SJAG_05190">
    <property type="gene designation" value="nop12"/>
</dbReference>
<reference evidence="12 14" key="1">
    <citation type="journal article" date="2011" name="Science">
        <title>Comparative functional genomics of the fission yeasts.</title>
        <authorList>
            <person name="Rhind N."/>
            <person name="Chen Z."/>
            <person name="Yassour M."/>
            <person name="Thompson D.A."/>
            <person name="Haas B.J."/>
            <person name="Habib N."/>
            <person name="Wapinski I."/>
            <person name="Roy S."/>
            <person name="Lin M.F."/>
            <person name="Heiman D.I."/>
            <person name="Young S.K."/>
            <person name="Furuya K."/>
            <person name="Guo Y."/>
            <person name="Pidoux A."/>
            <person name="Chen H.M."/>
            <person name="Robbertse B."/>
            <person name="Goldberg J.M."/>
            <person name="Aoki K."/>
            <person name="Bayne E.H."/>
            <person name="Berlin A.M."/>
            <person name="Desjardins C.A."/>
            <person name="Dobbs E."/>
            <person name="Dukaj L."/>
            <person name="Fan L."/>
            <person name="FitzGerald M.G."/>
            <person name="French C."/>
            <person name="Gujja S."/>
            <person name="Hansen K."/>
            <person name="Keifenheim D."/>
            <person name="Levin J.Z."/>
            <person name="Mosher R.A."/>
            <person name="Mueller C.A."/>
            <person name="Pfiffner J."/>
            <person name="Priest M."/>
            <person name="Russ C."/>
            <person name="Smialowska A."/>
            <person name="Swoboda P."/>
            <person name="Sykes S.M."/>
            <person name="Vaughn M."/>
            <person name="Vengrova S."/>
            <person name="Yoder R."/>
            <person name="Zeng Q."/>
            <person name="Allshire R."/>
            <person name="Baulcombe D."/>
            <person name="Birren B.W."/>
            <person name="Brown W."/>
            <person name="Ekwall K."/>
            <person name="Kellis M."/>
            <person name="Leatherwood J."/>
            <person name="Levin H."/>
            <person name="Margalit H."/>
            <person name="Martienssen R."/>
            <person name="Nieduszynski C.A."/>
            <person name="Spatafora J.W."/>
            <person name="Friedman N."/>
            <person name="Dalgaard J.Z."/>
            <person name="Baumann P."/>
            <person name="Niki H."/>
            <person name="Regev A."/>
            <person name="Nusbaum C."/>
        </authorList>
    </citation>
    <scope>NUCLEOTIDE SEQUENCE [LARGE SCALE GENOMIC DNA]</scope>
    <source>
        <strain evidence="14">yFS275 / FY16936</strain>
    </source>
</reference>
<evidence type="ECO:0000256" key="5">
    <source>
        <dbReference type="ARBA" id="ARBA00022517"/>
    </source>
</evidence>
<evidence type="ECO:0000256" key="1">
    <source>
        <dbReference type="ARBA" id="ARBA00002475"/>
    </source>
</evidence>
<feature type="compositionally biased region" description="Acidic residues" evidence="10">
    <location>
        <begin position="73"/>
        <end position="89"/>
    </location>
</feature>
<name>B6JVV0_SCHJY</name>
<dbReference type="Gene3D" id="3.30.70.330">
    <property type="match status" value="2"/>
</dbReference>
<dbReference type="RefSeq" id="XP_002171794.1">
    <property type="nucleotide sequence ID" value="XM_002171758.2"/>
</dbReference>
<evidence type="ECO:0000313" key="13">
    <source>
        <dbReference type="JaponicusDB" id="SJAG_05190"/>
    </source>
</evidence>
<evidence type="ECO:0000256" key="8">
    <source>
        <dbReference type="ARBA" id="ARBA00023242"/>
    </source>
</evidence>
<comment type="subcellular location">
    <subcellularLocation>
        <location evidence="2">Nucleus</location>
        <location evidence="2">Nucleolus</location>
    </subcellularLocation>
</comment>